<dbReference type="AlphaFoldDB" id="A0A844QQF6"/>
<dbReference type="InterPro" id="IPR058907">
    <property type="entry name" value="P29_N"/>
</dbReference>
<accession>A0A844QQF6</accession>
<comment type="caution">
    <text evidence="2">The sequence shown here is derived from an EMBL/GenBank/DDBJ whole genome shotgun (WGS) entry which is preliminary data.</text>
</comment>
<dbReference type="Proteomes" id="UP000463224">
    <property type="component" value="Unassembled WGS sequence"/>
</dbReference>
<keyword evidence="3" id="KW-1185">Reference proteome</keyword>
<protein>
    <recommendedName>
        <fullName evidence="1">Broad-specificity ulvan lyase N-terminal domain-containing protein</fullName>
    </recommendedName>
</protein>
<reference evidence="2 3" key="1">
    <citation type="submission" date="2019-12" db="EMBL/GenBank/DDBJ databases">
        <title>Nitratireductor arenosus sp. nov., Isolated from sea sand, Jeju island, South Korea.</title>
        <authorList>
            <person name="Kim W."/>
        </authorList>
    </citation>
    <scope>NUCLEOTIDE SEQUENCE [LARGE SCALE GENOMIC DNA]</scope>
    <source>
        <strain evidence="2 3">CAU 1489</strain>
    </source>
</reference>
<gene>
    <name evidence="2" type="ORF">GN330_21325</name>
</gene>
<dbReference type="Pfam" id="PF25840">
    <property type="entry name" value="Ulvan_lyase_N"/>
    <property type="match status" value="1"/>
</dbReference>
<proteinExistence type="predicted"/>
<sequence>MSTVYLDAIKPLLGRTLSMLDWEPTSPSHGSFDRTWWCWKFTDFSASRFQEGAYLLAWLLTSPHAPIPVHGRERLRDGAAAAIRFWRSLQHADGSFDEAYPFERSLAATAFTGFYVGCAVERLGDLLNVDEREHALAALERGARWLAANGEYHGILSNHLAAAAAALQLAGDLTGTDRFQAARDRYLETILREQQPREGWLREYSGADPGYQSHAMFYLAEIQRRTGDDILLDSLSKASDFLAWFAHPDGTLGGEHTSRGTKFFYPAGLEMLAKRIPSAAAIAAHARASLSKGRGVGAAEMDAWNQFPLVNNLLFAADAATPLADAPPLPWQAPSARKTFPEAGLAVARRRDRVLVVGAKAGGVVKLWKSDGDLLYEDCGYVVENARGWAASQGASTCLFREASATLTVEVKSNFARLTAERLSPPRFIVFRLFTMTIGRLPALARWLKSLMVKKLVSTRAKANGILHRHIVFEEDGTLIVEDNIEGVVSMPQPAGRLVPFHMGSSRYADATDALGAKLACPSLEQADKGRFHRRFVVSTSGL</sequence>
<evidence type="ECO:0000313" key="2">
    <source>
        <dbReference type="EMBL" id="MVA99799.1"/>
    </source>
</evidence>
<organism evidence="2 3">
    <name type="scientific">Nitratireductor arenosus</name>
    <dbReference type="NCBI Taxonomy" id="2682096"/>
    <lineage>
        <taxon>Bacteria</taxon>
        <taxon>Pseudomonadati</taxon>
        <taxon>Pseudomonadota</taxon>
        <taxon>Alphaproteobacteria</taxon>
        <taxon>Hyphomicrobiales</taxon>
        <taxon>Phyllobacteriaceae</taxon>
        <taxon>Nitratireductor</taxon>
    </lineage>
</organism>
<evidence type="ECO:0000313" key="3">
    <source>
        <dbReference type="Proteomes" id="UP000463224"/>
    </source>
</evidence>
<dbReference type="Gene3D" id="1.50.10.100">
    <property type="entry name" value="Chondroitin AC/alginate lyase"/>
    <property type="match status" value="1"/>
</dbReference>
<evidence type="ECO:0000259" key="1">
    <source>
        <dbReference type="Pfam" id="PF25840"/>
    </source>
</evidence>
<dbReference type="InterPro" id="IPR008929">
    <property type="entry name" value="Chondroitin_lyas"/>
</dbReference>
<name>A0A844QQF6_9HYPH</name>
<dbReference type="EMBL" id="WPHG01000008">
    <property type="protein sequence ID" value="MVA99799.1"/>
    <property type="molecule type" value="Genomic_DNA"/>
</dbReference>
<feature type="domain" description="Broad-specificity ulvan lyase N-terminal" evidence="1">
    <location>
        <begin position="71"/>
        <end position="263"/>
    </location>
</feature>
<dbReference type="RefSeq" id="WP_156715380.1">
    <property type="nucleotide sequence ID" value="NZ_WPHG01000008.1"/>
</dbReference>
<dbReference type="InterPro" id="IPR008930">
    <property type="entry name" value="Terpenoid_cyclase/PrenylTrfase"/>
</dbReference>
<dbReference type="SUPFAM" id="SSF48239">
    <property type="entry name" value="Terpenoid cyclases/Protein prenyltransferases"/>
    <property type="match status" value="1"/>
</dbReference>